<evidence type="ECO:0000256" key="5">
    <source>
        <dbReference type="ARBA" id="ARBA00022777"/>
    </source>
</evidence>
<dbReference type="Gene3D" id="3.30.565.10">
    <property type="entry name" value="Histidine kinase-like ATPase, C-terminal domain"/>
    <property type="match status" value="1"/>
</dbReference>
<evidence type="ECO:0000256" key="4">
    <source>
        <dbReference type="ARBA" id="ARBA00022741"/>
    </source>
</evidence>
<protein>
    <recommendedName>
        <fullName evidence="2">histidine kinase</fullName>
        <ecNumber evidence="2">2.7.13.3</ecNumber>
    </recommendedName>
</protein>
<keyword evidence="8" id="KW-0812">Transmembrane</keyword>
<keyword evidence="8" id="KW-1133">Transmembrane helix</keyword>
<evidence type="ECO:0000256" key="6">
    <source>
        <dbReference type="ARBA" id="ARBA00022840"/>
    </source>
</evidence>
<comment type="catalytic activity">
    <reaction evidence="1">
        <text>ATP + protein L-histidine = ADP + protein N-phospho-L-histidine.</text>
        <dbReference type="EC" id="2.7.13.3"/>
    </reaction>
</comment>
<dbReference type="SMART" id="SM00387">
    <property type="entry name" value="HATPase_c"/>
    <property type="match status" value="1"/>
</dbReference>
<feature type="transmembrane region" description="Helical" evidence="8">
    <location>
        <begin position="126"/>
        <end position="150"/>
    </location>
</feature>
<evidence type="ECO:0000256" key="8">
    <source>
        <dbReference type="SAM" id="Phobius"/>
    </source>
</evidence>
<dbReference type="GO" id="GO:0000156">
    <property type="term" value="F:phosphorelay response regulator activity"/>
    <property type="evidence" value="ECO:0007669"/>
    <property type="project" value="TreeGrafter"/>
</dbReference>
<dbReference type="Proteomes" id="UP000316562">
    <property type="component" value="Unassembled WGS sequence"/>
</dbReference>
<keyword evidence="8" id="KW-0472">Membrane</keyword>
<feature type="domain" description="Histidine kinase" evidence="9">
    <location>
        <begin position="176"/>
        <end position="413"/>
    </location>
</feature>
<accession>A0A519BEB0</accession>
<evidence type="ECO:0000256" key="3">
    <source>
        <dbReference type="ARBA" id="ARBA00022679"/>
    </source>
</evidence>
<dbReference type="InterPro" id="IPR003594">
    <property type="entry name" value="HATPase_dom"/>
</dbReference>
<dbReference type="InterPro" id="IPR005467">
    <property type="entry name" value="His_kinase_dom"/>
</dbReference>
<dbReference type="EC" id="2.7.13.3" evidence="2"/>
<dbReference type="AlphaFoldDB" id="A0A519BEB0"/>
<dbReference type="CDD" id="cd00075">
    <property type="entry name" value="HATPase"/>
    <property type="match status" value="1"/>
</dbReference>
<sequence>MFNIKLKHDKFSVKNFFVKNFFVKNFIVKDKLLSAGSYIRSYIAGAINFLSRKRNFKLSVLSVLTFSLLLIIGFLSYSAYLIFNFAGNQKNSLYSLKQSSVIYYNSGGKFIGGFHPYISGGFQHSVFFTFVMIAAGLSFIIVSLMFLYFYKLIIRHDDLELSLSSIEKNALEVPALIFHEIKNSVNALSINSKLLNYKLNTLAFNTDKHIENNNSAADNFKNSFKESSETKSAFIKIGSMIESETDKINLTMDNIIKFSKSFKPDFDHDVSLDALILECVNDIDSNYLNNIVKINLNIDKNITVKMDRNLMKQVFLNLISNAIHSYNGKQGSVNVYTSYYFSKAIIIIEDNGTGISKNNLKKVFEPFFTTRENGIGLGLAFVKKVLDSHGFGISIESEQGKGTKVSIVLGCVIN</sequence>
<evidence type="ECO:0000313" key="10">
    <source>
        <dbReference type="EMBL" id="RZD15599.1"/>
    </source>
</evidence>
<organism evidence="10 11">
    <name type="scientific">Acididesulfobacter guangdongensis</name>
    <dbReference type="NCBI Taxonomy" id="2597225"/>
    <lineage>
        <taxon>Bacteria</taxon>
        <taxon>Deltaproteobacteria</taxon>
        <taxon>Candidatus Acidulodesulfobacterales</taxon>
        <taxon>Candidatus Acididesulfobacter</taxon>
    </lineage>
</organism>
<name>A0A519BEB0_ACIG2</name>
<dbReference type="EMBL" id="SGBC01000004">
    <property type="protein sequence ID" value="RZD15599.1"/>
    <property type="molecule type" value="Genomic_DNA"/>
</dbReference>
<dbReference type="Pfam" id="PF02518">
    <property type="entry name" value="HATPase_c"/>
    <property type="match status" value="1"/>
</dbReference>
<evidence type="ECO:0000313" key="11">
    <source>
        <dbReference type="Proteomes" id="UP000316562"/>
    </source>
</evidence>
<dbReference type="GO" id="GO:0030295">
    <property type="term" value="F:protein kinase activator activity"/>
    <property type="evidence" value="ECO:0007669"/>
    <property type="project" value="TreeGrafter"/>
</dbReference>
<evidence type="ECO:0000256" key="1">
    <source>
        <dbReference type="ARBA" id="ARBA00000085"/>
    </source>
</evidence>
<keyword evidence="6" id="KW-0067">ATP-binding</keyword>
<evidence type="ECO:0000256" key="7">
    <source>
        <dbReference type="ARBA" id="ARBA00023012"/>
    </source>
</evidence>
<reference evidence="10 11" key="1">
    <citation type="journal article" date="2019" name="ISME J.">
        <title>Insights into ecological role of a new deltaproteobacterial order Candidatus Acidulodesulfobacterales by metagenomics and metatranscriptomics.</title>
        <authorList>
            <person name="Tan S."/>
            <person name="Liu J."/>
            <person name="Fang Y."/>
            <person name="Hedlund B.P."/>
            <person name="Lian Z.H."/>
            <person name="Huang L.Y."/>
            <person name="Li J.T."/>
            <person name="Huang L.N."/>
            <person name="Li W.J."/>
            <person name="Jiang H.C."/>
            <person name="Dong H.L."/>
            <person name="Shu W.S."/>
        </authorList>
    </citation>
    <scope>NUCLEOTIDE SEQUENCE [LARGE SCALE GENOMIC DNA]</scope>
    <source>
        <strain evidence="10">AP2</strain>
    </source>
</reference>
<dbReference type="PRINTS" id="PR00344">
    <property type="entry name" value="BCTRLSENSOR"/>
</dbReference>
<evidence type="ECO:0000256" key="2">
    <source>
        <dbReference type="ARBA" id="ARBA00012438"/>
    </source>
</evidence>
<dbReference type="SUPFAM" id="SSF55874">
    <property type="entry name" value="ATPase domain of HSP90 chaperone/DNA topoisomerase II/histidine kinase"/>
    <property type="match status" value="1"/>
</dbReference>
<dbReference type="PROSITE" id="PS50109">
    <property type="entry name" value="HIS_KIN"/>
    <property type="match status" value="1"/>
</dbReference>
<comment type="caution">
    <text evidence="10">The sequence shown here is derived from an EMBL/GenBank/DDBJ whole genome shotgun (WGS) entry which is preliminary data.</text>
</comment>
<keyword evidence="3" id="KW-0808">Transferase</keyword>
<evidence type="ECO:0000259" key="9">
    <source>
        <dbReference type="PROSITE" id="PS50109"/>
    </source>
</evidence>
<proteinExistence type="predicted"/>
<dbReference type="PANTHER" id="PTHR42878">
    <property type="entry name" value="TWO-COMPONENT HISTIDINE KINASE"/>
    <property type="match status" value="1"/>
</dbReference>
<keyword evidence="7" id="KW-0902">Two-component regulatory system</keyword>
<keyword evidence="4" id="KW-0547">Nucleotide-binding</keyword>
<feature type="transmembrane region" description="Helical" evidence="8">
    <location>
        <begin position="58"/>
        <end position="83"/>
    </location>
</feature>
<dbReference type="InterPro" id="IPR004358">
    <property type="entry name" value="Sig_transdc_His_kin-like_C"/>
</dbReference>
<dbReference type="InterPro" id="IPR036890">
    <property type="entry name" value="HATPase_C_sf"/>
</dbReference>
<dbReference type="PANTHER" id="PTHR42878:SF7">
    <property type="entry name" value="SENSOR HISTIDINE KINASE GLRK"/>
    <property type="match status" value="1"/>
</dbReference>
<keyword evidence="5" id="KW-0418">Kinase</keyword>
<dbReference type="GO" id="GO:0005524">
    <property type="term" value="F:ATP binding"/>
    <property type="evidence" value="ECO:0007669"/>
    <property type="project" value="UniProtKB-KW"/>
</dbReference>
<gene>
    <name evidence="10" type="ORF">EVJ46_08685</name>
</gene>
<dbReference type="GO" id="GO:0007234">
    <property type="term" value="P:osmosensory signaling via phosphorelay pathway"/>
    <property type="evidence" value="ECO:0007669"/>
    <property type="project" value="TreeGrafter"/>
</dbReference>
<dbReference type="GO" id="GO:0004673">
    <property type="term" value="F:protein histidine kinase activity"/>
    <property type="evidence" value="ECO:0007669"/>
    <property type="project" value="UniProtKB-EC"/>
</dbReference>
<dbReference type="InterPro" id="IPR050351">
    <property type="entry name" value="BphY/WalK/GraS-like"/>
</dbReference>